<dbReference type="InterPro" id="IPR011871">
    <property type="entry name" value="Fib_succ_major"/>
</dbReference>
<name>X1M3H8_9ZZZZ</name>
<dbReference type="EMBL" id="BARV01010196">
    <property type="protein sequence ID" value="GAI09215.1"/>
    <property type="molecule type" value="Genomic_DNA"/>
</dbReference>
<dbReference type="Gene3D" id="2.60.40.10">
    <property type="entry name" value="Immunoglobulins"/>
    <property type="match status" value="2"/>
</dbReference>
<dbReference type="Pfam" id="PF09603">
    <property type="entry name" value="Fib_succ_major"/>
    <property type="match status" value="1"/>
</dbReference>
<evidence type="ECO:0000259" key="1">
    <source>
        <dbReference type="PROSITE" id="PS50853"/>
    </source>
</evidence>
<dbReference type="AlphaFoldDB" id="X1M3H8"/>
<gene>
    <name evidence="2" type="ORF">S06H3_19824</name>
</gene>
<dbReference type="CDD" id="cd14948">
    <property type="entry name" value="BACON"/>
    <property type="match status" value="1"/>
</dbReference>
<feature type="non-terminal residue" evidence="2">
    <location>
        <position position="1"/>
    </location>
</feature>
<dbReference type="InterPro" id="IPR013783">
    <property type="entry name" value="Ig-like_fold"/>
</dbReference>
<dbReference type="InterPro" id="IPR036116">
    <property type="entry name" value="FN3_sf"/>
</dbReference>
<feature type="non-terminal residue" evidence="2">
    <location>
        <position position="287"/>
    </location>
</feature>
<dbReference type="InterPro" id="IPR024361">
    <property type="entry name" value="BACON"/>
</dbReference>
<evidence type="ECO:0000313" key="2">
    <source>
        <dbReference type="EMBL" id="GAI09215.1"/>
    </source>
</evidence>
<dbReference type="PROSITE" id="PS50853">
    <property type="entry name" value="FN3"/>
    <property type="match status" value="1"/>
</dbReference>
<dbReference type="InterPro" id="IPR003961">
    <property type="entry name" value="FN3_dom"/>
</dbReference>
<dbReference type="Pfam" id="PF19190">
    <property type="entry name" value="BACON_2"/>
    <property type="match status" value="1"/>
</dbReference>
<organism evidence="2">
    <name type="scientific">marine sediment metagenome</name>
    <dbReference type="NCBI Taxonomy" id="412755"/>
    <lineage>
        <taxon>unclassified sequences</taxon>
        <taxon>metagenomes</taxon>
        <taxon>ecological metagenomes</taxon>
    </lineage>
</organism>
<protein>
    <recommendedName>
        <fullName evidence="1">Fibronectin type-III domain-containing protein</fullName>
    </recommendedName>
</protein>
<feature type="domain" description="Fibronectin type-III" evidence="1">
    <location>
        <begin position="81"/>
        <end position="182"/>
    </location>
</feature>
<sequence length="287" mass="29490">LTINSGLGSNAQFDITSNVSWSISDDATWLTVNPKSGSNNETITVTAASANTSTSSRTATVTVSGTGVADKTVTVIQQGADPSIPTVTTTSVSSITHNSALSGGNVTDDGGASVIVRGVCWSTSQNPTTVDSHTTNGSGTGAFISSITGLSPNTTYYVRAYATNSVGTSYGTQFSFATLDPCNSVATVNDIDGNTYNTIAIGTQCWMTENMRTTKYPDGSPITKGPVPHGAAGWDTDNAYYSCPPNSSNDGEDFAAAASLGMLYQWSAAMDGSTTEGAQGICPDGWR</sequence>
<proteinExistence type="predicted"/>
<dbReference type="SUPFAM" id="SSF49265">
    <property type="entry name" value="Fibronectin type III"/>
    <property type="match status" value="1"/>
</dbReference>
<reference evidence="2" key="1">
    <citation type="journal article" date="2014" name="Front. Microbiol.">
        <title>High frequency of phylogenetically diverse reductive dehalogenase-homologous genes in deep subseafloor sedimentary metagenomes.</title>
        <authorList>
            <person name="Kawai M."/>
            <person name="Futagami T."/>
            <person name="Toyoda A."/>
            <person name="Takaki Y."/>
            <person name="Nishi S."/>
            <person name="Hori S."/>
            <person name="Arai W."/>
            <person name="Tsubouchi T."/>
            <person name="Morono Y."/>
            <person name="Uchiyama I."/>
            <person name="Ito T."/>
            <person name="Fujiyama A."/>
            <person name="Inagaki F."/>
            <person name="Takami H."/>
        </authorList>
    </citation>
    <scope>NUCLEOTIDE SEQUENCE</scope>
    <source>
        <strain evidence="2">Expedition CK06-06</strain>
    </source>
</reference>
<comment type="caution">
    <text evidence="2">The sequence shown here is derived from an EMBL/GenBank/DDBJ whole genome shotgun (WGS) entry which is preliminary data.</text>
</comment>
<accession>X1M3H8</accession>